<dbReference type="SMART" id="SM00490">
    <property type="entry name" value="HELICc"/>
    <property type="match status" value="1"/>
</dbReference>
<dbReference type="GO" id="GO:0016787">
    <property type="term" value="F:hydrolase activity"/>
    <property type="evidence" value="ECO:0007669"/>
    <property type="project" value="UniProtKB-KW"/>
</dbReference>
<dbReference type="InterPro" id="IPR000629">
    <property type="entry name" value="RNA-helicase_DEAD-box_CS"/>
</dbReference>
<evidence type="ECO:0000256" key="7">
    <source>
        <dbReference type="RuleBase" id="RU000492"/>
    </source>
</evidence>
<dbReference type="Pfam" id="PF00270">
    <property type="entry name" value="DEAD"/>
    <property type="match status" value="1"/>
</dbReference>
<dbReference type="Gene3D" id="3.40.50.300">
    <property type="entry name" value="P-loop containing nucleotide triphosphate hydrolases"/>
    <property type="match status" value="2"/>
</dbReference>
<gene>
    <name evidence="12" type="ORF">QEH52_19405</name>
</gene>
<dbReference type="SMART" id="SM00487">
    <property type="entry name" value="DEXDc"/>
    <property type="match status" value="1"/>
</dbReference>
<accession>A0ABU1AZY5</accession>
<evidence type="ECO:0000256" key="3">
    <source>
        <dbReference type="ARBA" id="ARBA00022806"/>
    </source>
</evidence>
<dbReference type="PROSITE" id="PS51192">
    <property type="entry name" value="HELICASE_ATP_BIND_1"/>
    <property type="match status" value="1"/>
</dbReference>
<organism evidence="12 13">
    <name type="scientific">Thalassobacterium maritimum</name>
    <dbReference type="NCBI Taxonomy" id="3041265"/>
    <lineage>
        <taxon>Bacteria</taxon>
        <taxon>Pseudomonadati</taxon>
        <taxon>Verrucomicrobiota</taxon>
        <taxon>Opitutia</taxon>
        <taxon>Puniceicoccales</taxon>
        <taxon>Coraliomargaritaceae</taxon>
        <taxon>Thalassobacterium</taxon>
    </lineage>
</organism>
<dbReference type="InterPro" id="IPR001650">
    <property type="entry name" value="Helicase_C-like"/>
</dbReference>
<evidence type="ECO:0000259" key="10">
    <source>
        <dbReference type="PROSITE" id="PS51194"/>
    </source>
</evidence>
<feature type="compositionally biased region" description="Gly residues" evidence="8">
    <location>
        <begin position="402"/>
        <end position="434"/>
    </location>
</feature>
<dbReference type="CDD" id="cd00268">
    <property type="entry name" value="DEADc"/>
    <property type="match status" value="1"/>
</dbReference>
<dbReference type="Proteomes" id="UP001225316">
    <property type="component" value="Unassembled WGS sequence"/>
</dbReference>
<evidence type="ECO:0000256" key="8">
    <source>
        <dbReference type="SAM" id="MobiDB-lite"/>
    </source>
</evidence>
<comment type="caution">
    <text evidence="12">The sequence shown here is derived from an EMBL/GenBank/DDBJ whole genome shotgun (WGS) entry which is preliminary data.</text>
</comment>
<evidence type="ECO:0000259" key="9">
    <source>
        <dbReference type="PROSITE" id="PS51192"/>
    </source>
</evidence>
<dbReference type="SUPFAM" id="SSF52540">
    <property type="entry name" value="P-loop containing nucleoside triphosphate hydrolases"/>
    <property type="match status" value="1"/>
</dbReference>
<sequence length="489" mass="52088">MSEITFQDLALADPIQRALKAKGYTTPSPIQAKAIPVLLEGHDLLACAQTGTGKTAAFALPVLDGFARNPRKPFRRGVRCLILTPTRELAVQVTESFKTYGEGLGLKVGMVFGGVSERPQIKALYGGLDILVATVGRLLDLKQQGHIDISQVDTFILDEADRMLDMGFIRDIQKIAAAIPQQRHTLLFSATMAPEITKLANGLLHNPKEIRIAPQGTTAEKIDQHVLFVKKADKQNLLLDLIQEHQANANNQELSLVFSRTKHGAKNLARKLCSLGIEADSLHGNKSQNARQKTLDQYKKGEVRVLVATDVAARGIDVKNITLVINFDLPMESDAYVHRIGRTARAGTSGKALSFCSEDEVALLREVEKLIKRSVPVYSHEYHAAQIEHHHTSGAPAQKPKQGGGGGGRGGNRGPRGGGGGARGPRGGGGGNSRGGPRKSNPNGPRGGGGGKPRSAGASGSSPRPQTASTASSGGNSGQRSNRSRGRNR</sequence>
<feature type="domain" description="Helicase C-terminal" evidence="10">
    <location>
        <begin position="221"/>
        <end position="388"/>
    </location>
</feature>
<feature type="short sequence motif" description="Q motif" evidence="6">
    <location>
        <begin position="4"/>
        <end position="32"/>
    </location>
</feature>
<dbReference type="InterPro" id="IPR027417">
    <property type="entry name" value="P-loop_NTPase"/>
</dbReference>
<dbReference type="PANTHER" id="PTHR47959">
    <property type="entry name" value="ATP-DEPENDENT RNA HELICASE RHLE-RELATED"/>
    <property type="match status" value="1"/>
</dbReference>
<feature type="compositionally biased region" description="Low complexity" evidence="8">
    <location>
        <begin position="453"/>
        <end position="481"/>
    </location>
</feature>
<keyword evidence="1 7" id="KW-0547">Nucleotide-binding</keyword>
<keyword evidence="13" id="KW-1185">Reference proteome</keyword>
<dbReference type="EMBL" id="JARXHW010000118">
    <property type="protein sequence ID" value="MDQ8209695.1"/>
    <property type="molecule type" value="Genomic_DNA"/>
</dbReference>
<name>A0ABU1AZY5_9BACT</name>
<evidence type="ECO:0000313" key="13">
    <source>
        <dbReference type="Proteomes" id="UP001225316"/>
    </source>
</evidence>
<dbReference type="PROSITE" id="PS51195">
    <property type="entry name" value="Q_MOTIF"/>
    <property type="match status" value="1"/>
</dbReference>
<dbReference type="EC" id="3.6.4.-" evidence="12"/>
<keyword evidence="4 7" id="KW-0067">ATP-binding</keyword>
<evidence type="ECO:0000256" key="4">
    <source>
        <dbReference type="ARBA" id="ARBA00022840"/>
    </source>
</evidence>
<dbReference type="PROSITE" id="PS00039">
    <property type="entry name" value="DEAD_ATP_HELICASE"/>
    <property type="match status" value="1"/>
</dbReference>
<dbReference type="InterPro" id="IPR011545">
    <property type="entry name" value="DEAD/DEAH_box_helicase_dom"/>
</dbReference>
<keyword evidence="3 7" id="KW-0347">Helicase</keyword>
<evidence type="ECO:0000259" key="11">
    <source>
        <dbReference type="PROSITE" id="PS51195"/>
    </source>
</evidence>
<proteinExistence type="inferred from homology"/>
<protein>
    <submittedName>
        <fullName evidence="12">DEAD/DEAH box helicase</fullName>
        <ecNumber evidence="12">3.6.4.-</ecNumber>
    </submittedName>
</protein>
<dbReference type="InterPro" id="IPR050079">
    <property type="entry name" value="DEAD_box_RNA_helicase"/>
</dbReference>
<dbReference type="Pfam" id="PF00271">
    <property type="entry name" value="Helicase_C"/>
    <property type="match status" value="1"/>
</dbReference>
<dbReference type="InterPro" id="IPR014014">
    <property type="entry name" value="RNA_helicase_DEAD_Q_motif"/>
</dbReference>
<feature type="region of interest" description="Disordered" evidence="8">
    <location>
        <begin position="389"/>
        <end position="489"/>
    </location>
</feature>
<dbReference type="CDD" id="cd18787">
    <property type="entry name" value="SF2_C_DEAD"/>
    <property type="match status" value="1"/>
</dbReference>
<keyword evidence="2 7" id="KW-0378">Hydrolase</keyword>
<comment type="similarity">
    <text evidence="5 7">Belongs to the DEAD box helicase family.</text>
</comment>
<reference evidence="12 13" key="1">
    <citation type="submission" date="2023-04" db="EMBL/GenBank/DDBJ databases">
        <title>A novel bacteria isolated from coastal sediment.</title>
        <authorList>
            <person name="Liu X.-J."/>
            <person name="Du Z.-J."/>
        </authorList>
    </citation>
    <scope>NUCLEOTIDE SEQUENCE [LARGE SCALE GENOMIC DNA]</scope>
    <source>
        <strain evidence="12 13">SDUM461003</strain>
    </source>
</reference>
<dbReference type="InterPro" id="IPR014001">
    <property type="entry name" value="Helicase_ATP-bd"/>
</dbReference>
<feature type="domain" description="Helicase ATP-binding" evidence="9">
    <location>
        <begin position="35"/>
        <end position="210"/>
    </location>
</feature>
<evidence type="ECO:0000313" key="12">
    <source>
        <dbReference type="EMBL" id="MDQ8209695.1"/>
    </source>
</evidence>
<dbReference type="RefSeq" id="WP_308952613.1">
    <property type="nucleotide sequence ID" value="NZ_JARXHW010000118.1"/>
</dbReference>
<dbReference type="PANTHER" id="PTHR47959:SF13">
    <property type="entry name" value="ATP-DEPENDENT RNA HELICASE RHLE"/>
    <property type="match status" value="1"/>
</dbReference>
<evidence type="ECO:0000256" key="2">
    <source>
        <dbReference type="ARBA" id="ARBA00022801"/>
    </source>
</evidence>
<feature type="domain" description="DEAD-box RNA helicase Q" evidence="11">
    <location>
        <begin position="4"/>
        <end position="32"/>
    </location>
</feature>
<dbReference type="GO" id="GO:0004386">
    <property type="term" value="F:helicase activity"/>
    <property type="evidence" value="ECO:0007669"/>
    <property type="project" value="UniProtKB-KW"/>
</dbReference>
<evidence type="ECO:0000256" key="6">
    <source>
        <dbReference type="PROSITE-ProRule" id="PRU00552"/>
    </source>
</evidence>
<dbReference type="InterPro" id="IPR044742">
    <property type="entry name" value="DEAD/DEAH_RhlB"/>
</dbReference>
<evidence type="ECO:0000256" key="5">
    <source>
        <dbReference type="ARBA" id="ARBA00038437"/>
    </source>
</evidence>
<dbReference type="PROSITE" id="PS51194">
    <property type="entry name" value="HELICASE_CTER"/>
    <property type="match status" value="1"/>
</dbReference>
<evidence type="ECO:0000256" key="1">
    <source>
        <dbReference type="ARBA" id="ARBA00022741"/>
    </source>
</evidence>